<dbReference type="EMBL" id="WHWB01033753">
    <property type="protein sequence ID" value="KAJ7417558.1"/>
    <property type="molecule type" value="Genomic_DNA"/>
</dbReference>
<feature type="compositionally biased region" description="Basic and acidic residues" evidence="1">
    <location>
        <begin position="73"/>
        <end position="84"/>
    </location>
</feature>
<feature type="compositionally biased region" description="Acidic residues" evidence="1">
    <location>
        <begin position="63"/>
        <end position="72"/>
    </location>
</feature>
<organism evidence="2 3">
    <name type="scientific">Willisornis vidua</name>
    <name type="common">Xingu scale-backed antbird</name>
    <dbReference type="NCBI Taxonomy" id="1566151"/>
    <lineage>
        <taxon>Eukaryota</taxon>
        <taxon>Metazoa</taxon>
        <taxon>Chordata</taxon>
        <taxon>Craniata</taxon>
        <taxon>Vertebrata</taxon>
        <taxon>Euteleostomi</taxon>
        <taxon>Archelosauria</taxon>
        <taxon>Archosauria</taxon>
        <taxon>Dinosauria</taxon>
        <taxon>Saurischia</taxon>
        <taxon>Theropoda</taxon>
        <taxon>Coelurosauria</taxon>
        <taxon>Aves</taxon>
        <taxon>Neognathae</taxon>
        <taxon>Neoaves</taxon>
        <taxon>Telluraves</taxon>
        <taxon>Australaves</taxon>
        <taxon>Passeriformes</taxon>
        <taxon>Thamnophilidae</taxon>
        <taxon>Willisornis</taxon>
    </lineage>
</organism>
<gene>
    <name evidence="2" type="ORF">WISP_64194</name>
</gene>
<accession>A0ABQ9DFP0</accession>
<reference evidence="2" key="1">
    <citation type="submission" date="2019-10" db="EMBL/GenBank/DDBJ databases">
        <authorList>
            <person name="Soares A.E.R."/>
            <person name="Aleixo A."/>
            <person name="Schneider P."/>
            <person name="Miyaki C.Y."/>
            <person name="Schneider M.P."/>
            <person name="Mello C."/>
            <person name="Vasconcelos A.T.R."/>
        </authorList>
    </citation>
    <scope>NUCLEOTIDE SEQUENCE</scope>
    <source>
        <tissue evidence="2">Muscle</tissue>
    </source>
</reference>
<protein>
    <submittedName>
        <fullName evidence="2">Uncharacterized protein</fullName>
    </submittedName>
</protein>
<keyword evidence="3" id="KW-1185">Reference proteome</keyword>
<dbReference type="Proteomes" id="UP001145742">
    <property type="component" value="Unassembled WGS sequence"/>
</dbReference>
<evidence type="ECO:0000313" key="3">
    <source>
        <dbReference type="Proteomes" id="UP001145742"/>
    </source>
</evidence>
<name>A0ABQ9DFP0_9PASS</name>
<proteinExistence type="predicted"/>
<sequence>MEIPRLWAAADHTGMAQLGQRWSQSAVPKVENSCCWDRVVPVKEAPKICSAPASKIQVNRLTEEEEDEEDKDEKDMKNMKDMKI</sequence>
<evidence type="ECO:0000313" key="2">
    <source>
        <dbReference type="EMBL" id="KAJ7417558.1"/>
    </source>
</evidence>
<comment type="caution">
    <text evidence="2">The sequence shown here is derived from an EMBL/GenBank/DDBJ whole genome shotgun (WGS) entry which is preliminary data.</text>
</comment>
<feature type="region of interest" description="Disordered" evidence="1">
    <location>
        <begin position="58"/>
        <end position="84"/>
    </location>
</feature>
<evidence type="ECO:0000256" key="1">
    <source>
        <dbReference type="SAM" id="MobiDB-lite"/>
    </source>
</evidence>